<evidence type="ECO:0000256" key="4">
    <source>
        <dbReference type="ARBA" id="ARBA00022692"/>
    </source>
</evidence>
<feature type="transmembrane region" description="Helical" evidence="12">
    <location>
        <begin position="228"/>
        <end position="248"/>
    </location>
</feature>
<feature type="transmembrane region" description="Helical" evidence="12">
    <location>
        <begin position="76"/>
        <end position="100"/>
    </location>
</feature>
<feature type="domain" description="ABC transporter" evidence="13">
    <location>
        <begin position="507"/>
        <end position="743"/>
    </location>
</feature>
<evidence type="ECO:0000256" key="3">
    <source>
        <dbReference type="ARBA" id="ARBA00022448"/>
    </source>
</evidence>
<evidence type="ECO:0000256" key="9">
    <source>
        <dbReference type="ARBA" id="ARBA00022989"/>
    </source>
</evidence>
<comment type="caution">
    <text evidence="15">The sequence shown here is derived from an EMBL/GenBank/DDBJ whole genome shotgun (WGS) entry which is preliminary data.</text>
</comment>
<evidence type="ECO:0000256" key="7">
    <source>
        <dbReference type="ARBA" id="ARBA00022856"/>
    </source>
</evidence>
<evidence type="ECO:0000256" key="8">
    <source>
        <dbReference type="ARBA" id="ARBA00022967"/>
    </source>
</evidence>
<dbReference type="GO" id="GO:0012505">
    <property type="term" value="C:endomembrane system"/>
    <property type="evidence" value="ECO:0007669"/>
    <property type="project" value="UniProtKB-SubCell"/>
</dbReference>
<keyword evidence="3" id="KW-0813">Transport</keyword>
<dbReference type="FunFam" id="3.40.50.300:FF:000140">
    <property type="entry name" value="Lipid A export ATP-binding/permease protein MsbA"/>
    <property type="match status" value="1"/>
</dbReference>
<feature type="transmembrane region" description="Helical" evidence="12">
    <location>
        <begin position="331"/>
        <end position="352"/>
    </location>
</feature>
<dbReference type="InterPro" id="IPR039421">
    <property type="entry name" value="Type_1_exporter"/>
</dbReference>
<keyword evidence="7" id="KW-0571">Peptide transport</keyword>
<proteinExistence type="inferred from homology"/>
<dbReference type="PANTHER" id="PTHR43394:SF19">
    <property type="entry name" value="ABC TRANSPORTER B FAMILY"/>
    <property type="match status" value="1"/>
</dbReference>
<evidence type="ECO:0000256" key="1">
    <source>
        <dbReference type="ARBA" id="ARBA00004127"/>
    </source>
</evidence>
<keyword evidence="16" id="KW-1185">Reference proteome</keyword>
<evidence type="ECO:0000313" key="16">
    <source>
        <dbReference type="Proteomes" id="UP001374579"/>
    </source>
</evidence>
<evidence type="ECO:0000256" key="2">
    <source>
        <dbReference type="ARBA" id="ARBA00006493"/>
    </source>
</evidence>
<feature type="transmembrane region" description="Helical" evidence="12">
    <location>
        <begin position="112"/>
        <end position="130"/>
    </location>
</feature>
<evidence type="ECO:0000256" key="11">
    <source>
        <dbReference type="SAM" id="MobiDB-lite"/>
    </source>
</evidence>
<keyword evidence="4 12" id="KW-0812">Transmembrane</keyword>
<dbReference type="PANTHER" id="PTHR43394">
    <property type="entry name" value="ATP-DEPENDENT PERMEASE MDL1, MITOCHONDRIAL"/>
    <property type="match status" value="1"/>
</dbReference>
<dbReference type="GO" id="GO:0005524">
    <property type="term" value="F:ATP binding"/>
    <property type="evidence" value="ECO:0007669"/>
    <property type="project" value="UniProtKB-KW"/>
</dbReference>
<feature type="transmembrane region" description="Helical" evidence="12">
    <location>
        <begin position="45"/>
        <end position="64"/>
    </location>
</feature>
<evidence type="ECO:0000313" key="15">
    <source>
        <dbReference type="EMBL" id="KAK7110554.1"/>
    </source>
</evidence>
<comment type="similarity">
    <text evidence="2">Belongs to the ABC transporter superfamily. ABCB family. MHC peptide exporter (TC 3.A.1.209) subfamily.</text>
</comment>
<evidence type="ECO:0000259" key="13">
    <source>
        <dbReference type="PROSITE" id="PS50893"/>
    </source>
</evidence>
<protein>
    <submittedName>
        <fullName evidence="15">Uncharacterized protein</fullName>
    </submittedName>
</protein>
<evidence type="ECO:0000256" key="12">
    <source>
        <dbReference type="SAM" id="Phobius"/>
    </source>
</evidence>
<dbReference type="GO" id="GO:0015421">
    <property type="term" value="F:ABC-type oligopeptide transporter activity"/>
    <property type="evidence" value="ECO:0007669"/>
    <property type="project" value="TreeGrafter"/>
</dbReference>
<dbReference type="CDD" id="cd03249">
    <property type="entry name" value="ABC_MTABC3_MDL1_MDL2"/>
    <property type="match status" value="1"/>
</dbReference>
<dbReference type="InterPro" id="IPR011527">
    <property type="entry name" value="ABC1_TM_dom"/>
</dbReference>
<dbReference type="GO" id="GO:0016887">
    <property type="term" value="F:ATP hydrolysis activity"/>
    <property type="evidence" value="ECO:0007669"/>
    <property type="project" value="InterPro"/>
</dbReference>
<dbReference type="Gene3D" id="3.40.50.300">
    <property type="entry name" value="P-loop containing nucleotide triphosphate hydrolases"/>
    <property type="match status" value="1"/>
</dbReference>
<dbReference type="SUPFAM" id="SSF52540">
    <property type="entry name" value="P-loop containing nucleoside triphosphate hydrolases"/>
    <property type="match status" value="1"/>
</dbReference>
<accession>A0AAN9GJR5</accession>
<dbReference type="InterPro" id="IPR003439">
    <property type="entry name" value="ABC_transporter-like_ATP-bd"/>
</dbReference>
<name>A0AAN9GJR5_9CAEN</name>
<dbReference type="InterPro" id="IPR036640">
    <property type="entry name" value="ABC1_TM_sf"/>
</dbReference>
<dbReference type="SUPFAM" id="SSF90123">
    <property type="entry name" value="ABC transporter transmembrane region"/>
    <property type="match status" value="1"/>
</dbReference>
<keyword evidence="9 12" id="KW-1133">Transmembrane helix</keyword>
<dbReference type="PROSITE" id="PS50929">
    <property type="entry name" value="ABC_TM1F"/>
    <property type="match status" value="1"/>
</dbReference>
<dbReference type="Gene3D" id="1.20.1560.10">
    <property type="entry name" value="ABC transporter type 1, transmembrane domain"/>
    <property type="match status" value="1"/>
</dbReference>
<dbReference type="InterPro" id="IPR003593">
    <property type="entry name" value="AAA+_ATPase"/>
</dbReference>
<dbReference type="Pfam" id="PF00664">
    <property type="entry name" value="ABC_membrane"/>
    <property type="match status" value="1"/>
</dbReference>
<feature type="region of interest" description="Disordered" evidence="11">
    <location>
        <begin position="761"/>
        <end position="802"/>
    </location>
</feature>
<reference evidence="15 16" key="1">
    <citation type="submission" date="2024-02" db="EMBL/GenBank/DDBJ databases">
        <title>Chromosome-scale genome assembly of the rough periwinkle Littorina saxatilis.</title>
        <authorList>
            <person name="De Jode A."/>
            <person name="Faria R."/>
            <person name="Formenti G."/>
            <person name="Sims Y."/>
            <person name="Smith T.P."/>
            <person name="Tracey A."/>
            <person name="Wood J.M.D."/>
            <person name="Zagrodzka Z.B."/>
            <person name="Johannesson K."/>
            <person name="Butlin R.K."/>
            <person name="Leder E.H."/>
        </authorList>
    </citation>
    <scope>NUCLEOTIDE SEQUENCE [LARGE SCALE GENOMIC DNA]</scope>
    <source>
        <strain evidence="15">Snail1</strain>
        <tissue evidence="15">Muscle</tissue>
    </source>
</reference>
<feature type="transmembrane region" description="Helical" evidence="12">
    <location>
        <begin position="418"/>
        <end position="436"/>
    </location>
</feature>
<feature type="transmembrane region" description="Helical" evidence="12">
    <location>
        <begin position="190"/>
        <end position="208"/>
    </location>
</feature>
<evidence type="ECO:0000259" key="14">
    <source>
        <dbReference type="PROSITE" id="PS50929"/>
    </source>
</evidence>
<dbReference type="Proteomes" id="UP001374579">
    <property type="component" value="Unassembled WGS sequence"/>
</dbReference>
<organism evidence="15 16">
    <name type="scientific">Littorina saxatilis</name>
    <dbReference type="NCBI Taxonomy" id="31220"/>
    <lineage>
        <taxon>Eukaryota</taxon>
        <taxon>Metazoa</taxon>
        <taxon>Spiralia</taxon>
        <taxon>Lophotrochozoa</taxon>
        <taxon>Mollusca</taxon>
        <taxon>Gastropoda</taxon>
        <taxon>Caenogastropoda</taxon>
        <taxon>Littorinimorpha</taxon>
        <taxon>Littorinoidea</taxon>
        <taxon>Littorinidae</taxon>
        <taxon>Littorina</taxon>
    </lineage>
</organism>
<dbReference type="GO" id="GO:0016020">
    <property type="term" value="C:membrane"/>
    <property type="evidence" value="ECO:0007669"/>
    <property type="project" value="InterPro"/>
</dbReference>
<feature type="transmembrane region" description="Helical" evidence="12">
    <location>
        <begin position="448"/>
        <end position="472"/>
    </location>
</feature>
<evidence type="ECO:0000256" key="10">
    <source>
        <dbReference type="ARBA" id="ARBA00023136"/>
    </source>
</evidence>
<keyword evidence="5" id="KW-0547">Nucleotide-binding</keyword>
<keyword evidence="10 12" id="KW-0472">Membrane</keyword>
<dbReference type="Pfam" id="PF00005">
    <property type="entry name" value="ABC_tran"/>
    <property type="match status" value="1"/>
</dbReference>
<gene>
    <name evidence="15" type="ORF">V1264_014405</name>
</gene>
<dbReference type="EMBL" id="JBAMIC010000003">
    <property type="protein sequence ID" value="KAK7110554.1"/>
    <property type="molecule type" value="Genomic_DNA"/>
</dbReference>
<evidence type="ECO:0000256" key="6">
    <source>
        <dbReference type="ARBA" id="ARBA00022840"/>
    </source>
</evidence>
<keyword evidence="8" id="KW-1278">Translocase</keyword>
<evidence type="ECO:0000256" key="5">
    <source>
        <dbReference type="ARBA" id="ARBA00022741"/>
    </source>
</evidence>
<keyword evidence="6" id="KW-0067">ATP-binding</keyword>
<dbReference type="SMART" id="SM00382">
    <property type="entry name" value="AAA"/>
    <property type="match status" value="1"/>
</dbReference>
<feature type="domain" description="ABC transmembrane type-1" evidence="14">
    <location>
        <begin position="194"/>
        <end position="474"/>
    </location>
</feature>
<dbReference type="AlphaFoldDB" id="A0AAN9GJR5"/>
<dbReference type="InterPro" id="IPR027417">
    <property type="entry name" value="P-loop_NTPase"/>
</dbReference>
<keyword evidence="7" id="KW-0653">Protein transport</keyword>
<comment type="subcellular location">
    <subcellularLocation>
        <location evidence="1">Endomembrane system</location>
        <topology evidence="1">Multi-pass membrane protein</topology>
    </subcellularLocation>
</comment>
<dbReference type="PROSITE" id="PS50893">
    <property type="entry name" value="ABC_TRANSPORTER_2"/>
    <property type="match status" value="1"/>
</dbReference>
<sequence length="802" mass="88502">MVIVIWTVVDLTFNTVASFRYQTAFNVNVTSPALDTDVTSTTLDLWVMSLVRACVMMAWIGSLSRFRQLTEMKQQIVTFPILIIYLLMWMYNCVKLLLFAEHEELLSERCRQAQLGWTCCACIVTSVLLIKSRDHNMTSGWIKRYPGSTQEEMPLLRGEKIKEEKSEAKGEPPRSAVCQLVKISLPDMPFILCGLLFLLGSVACEILIPCYIGKVIDGLVLDPSQQAFRAAITRLAVVAACLSFCTWARTWMFSMYVARVTARIRVGLFSSVMTQDLDFFDHHETGELVARVLSDVAVMGDSLSPNLDLCLKGLFCGVGVMMLMVQTSWQLSVLSVICLPAFAVSSHIYGVVMKATSKSSQEIMARMGEQAEENFANIRTVRSFAMEARETQLFHRAVTRLYGNGKIEAWTHSTFQPLTLLILSFLQVCALLYGGHLVQRHILSGGDLVTFVMFLNMVNTCVQIINSVFGLLTKGIGASQVVLQYLRRKPSHTATGTLVKSYLRGEVEFKDVSFSYPSRPHQTVLNKLSFRVKSGEVVALVGPSGGGKSTCVSLLQNFYRPHSGHVLLDGIPVEHYDHRCLHAKMSLVGQEPALFSRSIKDNIAYGLDACPDADIISAAKQANAHDFICAMSNGYETLAGEKGLQMSGGQKQRLAIDRALVRQPAVLLLDEATSALDSQSESKVQEALNSSREGRTVLIIAHRLSTVEKADRVVVIHRGRVVEQGSPSELLTLGGMFTSLARHQLLRTDSSAILNDPAAMMADKRDGNGDDDDQTKMPRISTDSGINFSLSSSSEPTLETVC</sequence>